<evidence type="ECO:0000256" key="5">
    <source>
        <dbReference type="ARBA" id="ARBA00023077"/>
    </source>
</evidence>
<keyword evidence="3 8" id="KW-1134">Transmembrane beta strand</keyword>
<dbReference type="STRING" id="1184151.AW736_08460"/>
<sequence length="727" mass="78334">MSSFISHIPFQFRRCVFLTAALAGGLHAPSSLHAGPAASAPPPATGGDHDEPVLLENLVVTATPYTRGQADLAQPTGVLAGRRLLLAQNTSLGELLAGETGVASTYFGPGASRPVIRGLGGDRVRVLTNSIGTIDASVTSPDHAVSLDPLLIERVEIVRGPASLLYGGNAVGGVVNVIDHRIHTTLPDEPLNGRVEGRVNSVNDEKSAGAVLEGSAGRFAWHLDGYRRATGDVRIPGYAQSGRVRAEEAHEHEEEDDHDHEYGDEHGDDGIRGRIANTAIETDGGAAGFSYIGPRGYVGVSYSGHNSLYGVPPGAHVHEHEEGGDDDDHEAGEHEEGDVRIDLRQRRLDLQAAYTEPFGIFREARMKLGFAKYRHQELEGDEIGTVFKNKGYDGRFELLHNALGPVTGALGLQTSRSDFEARGEEAFVPSSRTDGGALFLFEEATFSSVTFQLGARTDYQKIKLRDGSGISRDDTTASASAGLVWGIASGWTLGSSFAATTRQPNAQELYADGPHIGTQAYEIGDPRLSNEHALSLDLTLRKRAGFVTGALTFFVSRFDGYIYENPTGAEHDGLDVYRYVQHDARFYGVELETIFHLLHSEAQQLDFTLGGDLTRAENTDAGTDLPRITPARLRAALDWVRGQVSLGAETQWVGRQARTAPNETETPGYALLNAHAAYRFAFARAQCEAFLRGTNLANEDARPHTSFLKDYAPLPGRGLAAGMRVSF</sequence>
<evidence type="ECO:0000256" key="3">
    <source>
        <dbReference type="ARBA" id="ARBA00022452"/>
    </source>
</evidence>
<comment type="caution">
    <text evidence="14">The sequence shown here is derived from an EMBL/GenBank/DDBJ whole genome shotgun (WGS) entry which is preliminary data.</text>
</comment>
<dbReference type="Gene3D" id="2.40.170.20">
    <property type="entry name" value="TonB-dependent receptor, beta-barrel domain"/>
    <property type="match status" value="1"/>
</dbReference>
<dbReference type="InterPro" id="IPR000531">
    <property type="entry name" value="Beta-barrel_TonB"/>
</dbReference>
<keyword evidence="11" id="KW-0732">Signal</keyword>
<gene>
    <name evidence="14" type="ORF">AW736_08460</name>
</gene>
<feature type="chain" id="PRO_5008089000" description="TonB-dependent receptor" evidence="11">
    <location>
        <begin position="35"/>
        <end position="727"/>
    </location>
</feature>
<feature type="region of interest" description="Disordered" evidence="10">
    <location>
        <begin position="313"/>
        <end position="340"/>
    </location>
</feature>
<evidence type="ECO:0000313" key="14">
    <source>
        <dbReference type="EMBL" id="OAM90234.1"/>
    </source>
</evidence>
<evidence type="ECO:0000256" key="1">
    <source>
        <dbReference type="ARBA" id="ARBA00004571"/>
    </source>
</evidence>
<dbReference type="PANTHER" id="PTHR30069:SF40">
    <property type="entry name" value="TONB-DEPENDENT RECEPTOR NMB0964-RELATED"/>
    <property type="match status" value="1"/>
</dbReference>
<evidence type="ECO:0000259" key="12">
    <source>
        <dbReference type="Pfam" id="PF00593"/>
    </source>
</evidence>
<evidence type="ECO:0000256" key="6">
    <source>
        <dbReference type="ARBA" id="ARBA00023136"/>
    </source>
</evidence>
<name>A0A178IK39_9BACT</name>
<dbReference type="RefSeq" id="WP_084442303.1">
    <property type="nucleotide sequence ID" value="NZ_CP109796.1"/>
</dbReference>
<organism evidence="14 15">
    <name type="scientific">Termitidicoccus mucosus</name>
    <dbReference type="NCBI Taxonomy" id="1184151"/>
    <lineage>
        <taxon>Bacteria</taxon>
        <taxon>Pseudomonadati</taxon>
        <taxon>Verrucomicrobiota</taxon>
        <taxon>Opitutia</taxon>
        <taxon>Opitutales</taxon>
        <taxon>Opitutaceae</taxon>
        <taxon>Termitidicoccus</taxon>
    </lineage>
</organism>
<dbReference type="GO" id="GO:0009279">
    <property type="term" value="C:cell outer membrane"/>
    <property type="evidence" value="ECO:0007669"/>
    <property type="project" value="UniProtKB-SubCell"/>
</dbReference>
<reference evidence="14 15" key="1">
    <citation type="submission" date="2016-01" db="EMBL/GenBank/DDBJ databases">
        <title>High potential of lignocellulose degradation of a new Verrucomicrobia species.</title>
        <authorList>
            <person name="Wang Y."/>
            <person name="Shi Y."/>
            <person name="Qiu Z."/>
            <person name="Liu S."/>
            <person name="Yang H."/>
        </authorList>
    </citation>
    <scope>NUCLEOTIDE SEQUENCE [LARGE SCALE GENOMIC DNA]</scope>
    <source>
        <strain evidence="14 15">TSB47</strain>
    </source>
</reference>
<dbReference type="Proteomes" id="UP000078486">
    <property type="component" value="Unassembled WGS sequence"/>
</dbReference>
<evidence type="ECO:0008006" key="16">
    <source>
        <dbReference type="Google" id="ProtNLM"/>
    </source>
</evidence>
<dbReference type="InterPro" id="IPR012910">
    <property type="entry name" value="Plug_dom"/>
</dbReference>
<dbReference type="Pfam" id="PF00593">
    <property type="entry name" value="TonB_dep_Rec_b-barrel"/>
    <property type="match status" value="1"/>
</dbReference>
<keyword evidence="2 8" id="KW-0813">Transport</keyword>
<comment type="subcellular location">
    <subcellularLocation>
        <location evidence="1 8">Cell outer membrane</location>
        <topology evidence="1 8">Multi-pass membrane protein</topology>
    </subcellularLocation>
</comment>
<dbReference type="GO" id="GO:0015344">
    <property type="term" value="F:siderophore uptake transmembrane transporter activity"/>
    <property type="evidence" value="ECO:0007669"/>
    <property type="project" value="TreeGrafter"/>
</dbReference>
<keyword evidence="4 8" id="KW-0812">Transmembrane</keyword>
<evidence type="ECO:0000256" key="2">
    <source>
        <dbReference type="ARBA" id="ARBA00022448"/>
    </source>
</evidence>
<dbReference type="InterPro" id="IPR036942">
    <property type="entry name" value="Beta-barrel_TonB_sf"/>
</dbReference>
<feature type="domain" description="TonB-dependent receptor-like beta-barrel" evidence="12">
    <location>
        <begin position="338"/>
        <end position="696"/>
    </location>
</feature>
<evidence type="ECO:0000256" key="4">
    <source>
        <dbReference type="ARBA" id="ARBA00022692"/>
    </source>
</evidence>
<dbReference type="InterPro" id="IPR039426">
    <property type="entry name" value="TonB-dep_rcpt-like"/>
</dbReference>
<feature type="compositionally biased region" description="Basic and acidic residues" evidence="10">
    <location>
        <begin position="259"/>
        <end position="271"/>
    </location>
</feature>
<evidence type="ECO:0000256" key="9">
    <source>
        <dbReference type="RuleBase" id="RU003357"/>
    </source>
</evidence>
<feature type="signal peptide" evidence="11">
    <location>
        <begin position="1"/>
        <end position="34"/>
    </location>
</feature>
<protein>
    <recommendedName>
        <fullName evidence="16">TonB-dependent receptor</fullName>
    </recommendedName>
</protein>
<evidence type="ECO:0000256" key="7">
    <source>
        <dbReference type="ARBA" id="ARBA00023237"/>
    </source>
</evidence>
<dbReference type="OrthoDB" id="337377at2"/>
<feature type="compositionally biased region" description="Basic and acidic residues" evidence="10">
    <location>
        <begin position="331"/>
        <end position="340"/>
    </location>
</feature>
<evidence type="ECO:0000256" key="11">
    <source>
        <dbReference type="SAM" id="SignalP"/>
    </source>
</evidence>
<keyword evidence="6 8" id="KW-0472">Membrane</keyword>
<dbReference type="AlphaFoldDB" id="A0A178IK39"/>
<proteinExistence type="inferred from homology"/>
<dbReference type="Pfam" id="PF07715">
    <property type="entry name" value="Plug"/>
    <property type="match status" value="1"/>
</dbReference>
<keyword evidence="7 8" id="KW-0998">Cell outer membrane</keyword>
<accession>A0A178IK39</accession>
<evidence type="ECO:0000259" key="13">
    <source>
        <dbReference type="Pfam" id="PF07715"/>
    </source>
</evidence>
<dbReference type="InterPro" id="IPR037066">
    <property type="entry name" value="Plug_dom_sf"/>
</dbReference>
<evidence type="ECO:0000256" key="8">
    <source>
        <dbReference type="PROSITE-ProRule" id="PRU01360"/>
    </source>
</evidence>
<dbReference type="GO" id="GO:0044718">
    <property type="term" value="P:siderophore transmembrane transport"/>
    <property type="evidence" value="ECO:0007669"/>
    <property type="project" value="TreeGrafter"/>
</dbReference>
<evidence type="ECO:0000256" key="10">
    <source>
        <dbReference type="SAM" id="MobiDB-lite"/>
    </source>
</evidence>
<keyword evidence="5 9" id="KW-0798">TonB box</keyword>
<feature type="region of interest" description="Disordered" evidence="10">
    <location>
        <begin position="238"/>
        <end position="271"/>
    </location>
</feature>
<evidence type="ECO:0000313" key="15">
    <source>
        <dbReference type="Proteomes" id="UP000078486"/>
    </source>
</evidence>
<dbReference type="PROSITE" id="PS52016">
    <property type="entry name" value="TONB_DEPENDENT_REC_3"/>
    <property type="match status" value="1"/>
</dbReference>
<keyword evidence="15" id="KW-1185">Reference proteome</keyword>
<feature type="domain" description="TonB-dependent receptor plug" evidence="13">
    <location>
        <begin position="71"/>
        <end position="174"/>
    </location>
</feature>
<dbReference type="EMBL" id="LRRQ01000072">
    <property type="protein sequence ID" value="OAM90234.1"/>
    <property type="molecule type" value="Genomic_DNA"/>
</dbReference>
<dbReference type="Gene3D" id="2.170.130.10">
    <property type="entry name" value="TonB-dependent receptor, plug domain"/>
    <property type="match status" value="1"/>
</dbReference>
<dbReference type="PANTHER" id="PTHR30069">
    <property type="entry name" value="TONB-DEPENDENT OUTER MEMBRANE RECEPTOR"/>
    <property type="match status" value="1"/>
</dbReference>
<dbReference type="SUPFAM" id="SSF56935">
    <property type="entry name" value="Porins"/>
    <property type="match status" value="1"/>
</dbReference>
<comment type="similarity">
    <text evidence="8 9">Belongs to the TonB-dependent receptor family.</text>
</comment>